<keyword evidence="6" id="KW-0862">Zinc</keyword>
<keyword evidence="9" id="KW-1133">Transmembrane helix</keyword>
<evidence type="ECO:0000313" key="11">
    <source>
        <dbReference type="EMBL" id="KPI92284.1"/>
    </source>
</evidence>
<dbReference type="GO" id="GO:0031902">
    <property type="term" value="C:late endosome membrane"/>
    <property type="evidence" value="ECO:0007669"/>
    <property type="project" value="UniProtKB-SubCell"/>
</dbReference>
<feature type="transmembrane region" description="Helical" evidence="9">
    <location>
        <begin position="76"/>
        <end position="99"/>
    </location>
</feature>
<organism evidence="11 12">
    <name type="scientific">Papilio xuthus</name>
    <name type="common">Asian swallowtail butterfly</name>
    <dbReference type="NCBI Taxonomy" id="66420"/>
    <lineage>
        <taxon>Eukaryota</taxon>
        <taxon>Metazoa</taxon>
        <taxon>Ecdysozoa</taxon>
        <taxon>Arthropoda</taxon>
        <taxon>Hexapoda</taxon>
        <taxon>Insecta</taxon>
        <taxon>Pterygota</taxon>
        <taxon>Neoptera</taxon>
        <taxon>Endopterygota</taxon>
        <taxon>Lepidoptera</taxon>
        <taxon>Glossata</taxon>
        <taxon>Ditrysia</taxon>
        <taxon>Papilionoidea</taxon>
        <taxon>Papilionidae</taxon>
        <taxon>Papilioninae</taxon>
        <taxon>Papilio</taxon>
    </lineage>
</organism>
<keyword evidence="9" id="KW-0812">Transmembrane</keyword>
<dbReference type="PROSITE" id="PS51837">
    <property type="entry name" value="LITAF"/>
    <property type="match status" value="1"/>
</dbReference>
<evidence type="ECO:0000256" key="2">
    <source>
        <dbReference type="ARBA" id="ARBA00004481"/>
    </source>
</evidence>
<dbReference type="SMART" id="SM00714">
    <property type="entry name" value="LITAF"/>
    <property type="match status" value="1"/>
</dbReference>
<dbReference type="Proteomes" id="UP000053268">
    <property type="component" value="Unassembled WGS sequence"/>
</dbReference>
<feature type="region of interest" description="Disordered" evidence="8">
    <location>
        <begin position="1"/>
        <end position="24"/>
    </location>
</feature>
<dbReference type="PANTHER" id="PTHR23292">
    <property type="entry name" value="LIPOPOLYSACCHARIDE-INDUCED TUMOR NECROSIS FACTOR-ALPHA FACTOR"/>
    <property type="match status" value="1"/>
</dbReference>
<evidence type="ECO:0000256" key="8">
    <source>
        <dbReference type="SAM" id="MobiDB-lite"/>
    </source>
</evidence>
<evidence type="ECO:0000256" key="7">
    <source>
        <dbReference type="ARBA" id="ARBA00023136"/>
    </source>
</evidence>
<dbReference type="InterPro" id="IPR006629">
    <property type="entry name" value="LITAF"/>
</dbReference>
<proteinExistence type="inferred from homology"/>
<sequence length="122" mass="13645">MNNNVTNTSSTIEVTNTRHSDPPPPYTEIGSNHSFQQIVIVPPELKDQPILFNCPACKEMCLTRVQFVNTTKTHMIAGFIGGLTFWCMLCCLAAIPYMLPTFKKAEHYCSNCDTHLGTYSVL</sequence>
<evidence type="ECO:0000259" key="10">
    <source>
        <dbReference type="PROSITE" id="PS51837"/>
    </source>
</evidence>
<protein>
    <submittedName>
        <fullName evidence="11">Lipopolysaccharide-induced tumor necrosis factor-alpha factor-like</fullName>
    </submittedName>
</protein>
<dbReference type="Pfam" id="PF10601">
    <property type="entry name" value="zf-LITAF-like"/>
    <property type="match status" value="1"/>
</dbReference>
<keyword evidence="12" id="KW-1185">Reference proteome</keyword>
<comment type="similarity">
    <text evidence="4">Belongs to the CDIP1/LITAF family.</text>
</comment>
<accession>A0A194PHT6</accession>
<evidence type="ECO:0000256" key="3">
    <source>
        <dbReference type="ARBA" id="ARBA00004630"/>
    </source>
</evidence>
<evidence type="ECO:0000313" key="12">
    <source>
        <dbReference type="Proteomes" id="UP000053268"/>
    </source>
</evidence>
<dbReference type="STRING" id="66420.A0A194PHT6"/>
<feature type="domain" description="LITAF" evidence="10">
    <location>
        <begin position="35"/>
        <end position="121"/>
    </location>
</feature>
<evidence type="ECO:0000256" key="4">
    <source>
        <dbReference type="ARBA" id="ARBA00005975"/>
    </source>
</evidence>
<evidence type="ECO:0000256" key="1">
    <source>
        <dbReference type="ARBA" id="ARBA00004414"/>
    </source>
</evidence>
<dbReference type="InterPro" id="IPR037519">
    <property type="entry name" value="LITAF_fam"/>
</dbReference>
<keyword evidence="5" id="KW-0479">Metal-binding</keyword>
<evidence type="ECO:0000256" key="9">
    <source>
        <dbReference type="SAM" id="Phobius"/>
    </source>
</evidence>
<dbReference type="EMBL" id="KQ459604">
    <property type="protein sequence ID" value="KPI92284.1"/>
    <property type="molecule type" value="Genomic_DNA"/>
</dbReference>
<comment type="subcellular location">
    <subcellularLocation>
        <location evidence="2">Endosome membrane</location>
        <topology evidence="2">Peripheral membrane protein</topology>
    </subcellularLocation>
    <subcellularLocation>
        <location evidence="1">Late endosome membrane</location>
    </subcellularLocation>
    <subcellularLocation>
        <location evidence="3">Lysosome membrane</location>
        <topology evidence="3">Peripheral membrane protein</topology>
        <orientation evidence="3">Cytoplasmic side</orientation>
    </subcellularLocation>
</comment>
<name>A0A194PHT6_PAPXU</name>
<reference evidence="11 12" key="1">
    <citation type="journal article" date="2015" name="Nat. Commun.">
        <title>Outbred genome sequencing and CRISPR/Cas9 gene editing in butterflies.</title>
        <authorList>
            <person name="Li X."/>
            <person name="Fan D."/>
            <person name="Zhang W."/>
            <person name="Liu G."/>
            <person name="Zhang L."/>
            <person name="Zhao L."/>
            <person name="Fang X."/>
            <person name="Chen L."/>
            <person name="Dong Y."/>
            <person name="Chen Y."/>
            <person name="Ding Y."/>
            <person name="Zhao R."/>
            <person name="Feng M."/>
            <person name="Zhu Y."/>
            <person name="Feng Y."/>
            <person name="Jiang X."/>
            <person name="Zhu D."/>
            <person name="Xiang H."/>
            <person name="Feng X."/>
            <person name="Li S."/>
            <person name="Wang J."/>
            <person name="Zhang G."/>
            <person name="Kronforst M.R."/>
            <person name="Wang W."/>
        </authorList>
    </citation>
    <scope>NUCLEOTIDE SEQUENCE [LARGE SCALE GENOMIC DNA]</scope>
    <source>
        <strain evidence="11">Ya'a_city_454_Px</strain>
        <tissue evidence="11">Whole body</tissue>
    </source>
</reference>
<dbReference type="AlphaFoldDB" id="A0A194PHT6"/>
<keyword evidence="7 9" id="KW-0472">Membrane</keyword>
<feature type="compositionally biased region" description="Polar residues" evidence="8">
    <location>
        <begin position="1"/>
        <end position="15"/>
    </location>
</feature>
<gene>
    <name evidence="11" type="ORF">RR46_13505</name>
</gene>
<dbReference type="PANTHER" id="PTHR23292:SF14">
    <property type="entry name" value="FI16615P1-RELATED"/>
    <property type="match status" value="1"/>
</dbReference>
<evidence type="ECO:0000256" key="6">
    <source>
        <dbReference type="ARBA" id="ARBA00022833"/>
    </source>
</evidence>
<dbReference type="GO" id="GO:0008270">
    <property type="term" value="F:zinc ion binding"/>
    <property type="evidence" value="ECO:0007669"/>
    <property type="project" value="TreeGrafter"/>
</dbReference>
<dbReference type="GO" id="GO:0005765">
    <property type="term" value="C:lysosomal membrane"/>
    <property type="evidence" value="ECO:0007669"/>
    <property type="project" value="UniProtKB-SubCell"/>
</dbReference>
<evidence type="ECO:0000256" key="5">
    <source>
        <dbReference type="ARBA" id="ARBA00022723"/>
    </source>
</evidence>